<dbReference type="Gene3D" id="3.40.50.2300">
    <property type="match status" value="1"/>
</dbReference>
<evidence type="ECO:0000256" key="6">
    <source>
        <dbReference type="PROSITE-ProRule" id="PRU00169"/>
    </source>
</evidence>
<dbReference type="Gene3D" id="1.10.10.10">
    <property type="entry name" value="Winged helix-like DNA-binding domain superfamily/Winged helix DNA-binding domain"/>
    <property type="match status" value="1"/>
</dbReference>
<dbReference type="SMART" id="SM00448">
    <property type="entry name" value="REC"/>
    <property type="match status" value="1"/>
</dbReference>
<keyword evidence="4 7" id="KW-0238">DNA-binding</keyword>
<dbReference type="Proteomes" id="UP000245212">
    <property type="component" value="Unassembled WGS sequence"/>
</dbReference>
<keyword evidence="2" id="KW-0902">Two-component regulatory system</keyword>
<dbReference type="InterPro" id="IPR001867">
    <property type="entry name" value="OmpR/PhoB-type_DNA-bd"/>
</dbReference>
<protein>
    <submittedName>
        <fullName evidence="10">DNA-binding response regulator</fullName>
    </submittedName>
</protein>
<dbReference type="EMBL" id="QETA01000002">
    <property type="protein sequence ID" value="PWF24199.1"/>
    <property type="molecule type" value="Genomic_DNA"/>
</dbReference>
<evidence type="ECO:0000259" key="8">
    <source>
        <dbReference type="PROSITE" id="PS50110"/>
    </source>
</evidence>
<dbReference type="Gene3D" id="6.10.250.690">
    <property type="match status" value="1"/>
</dbReference>
<dbReference type="SUPFAM" id="SSF46894">
    <property type="entry name" value="C-terminal effector domain of the bipartite response regulators"/>
    <property type="match status" value="1"/>
</dbReference>
<dbReference type="InterPro" id="IPR016032">
    <property type="entry name" value="Sig_transdc_resp-reg_C-effctor"/>
</dbReference>
<sequence length="244" mass="27466">MQPKHILVVDDDPEIRQLLSAYLGQSGYRVSTARDGQSMWALLGQDTIDLIILDLMMPADDGLDLCRQLQSRYPAPVIMLTARNAAVDRIVGLEIGADDYVTKPFDPRELLARTKAVLRRAGERPQAGAPSVSAGSEPEYLAFAGWKLDMRARQLESPEQLIISLPNSDFHVLRSLLLQPNRPLSRDYLVRQAFGRPLNNGDRAIDVCISRLRQHLEHDSRHPVLLRTIRNEGYMIHLDRTGKA</sequence>
<feature type="domain" description="OmpR/PhoB-type" evidence="9">
    <location>
        <begin position="138"/>
        <end position="238"/>
    </location>
</feature>
<dbReference type="PROSITE" id="PS51755">
    <property type="entry name" value="OMPR_PHOB"/>
    <property type="match status" value="1"/>
</dbReference>
<proteinExistence type="predicted"/>
<evidence type="ECO:0000259" key="9">
    <source>
        <dbReference type="PROSITE" id="PS51755"/>
    </source>
</evidence>
<dbReference type="GO" id="GO:0000156">
    <property type="term" value="F:phosphorelay response regulator activity"/>
    <property type="evidence" value="ECO:0007669"/>
    <property type="project" value="TreeGrafter"/>
</dbReference>
<dbReference type="SMART" id="SM00862">
    <property type="entry name" value="Trans_reg_C"/>
    <property type="match status" value="1"/>
</dbReference>
<dbReference type="GO" id="GO:0000976">
    <property type="term" value="F:transcription cis-regulatory region binding"/>
    <property type="evidence" value="ECO:0007669"/>
    <property type="project" value="TreeGrafter"/>
</dbReference>
<dbReference type="GO" id="GO:0006355">
    <property type="term" value="P:regulation of DNA-templated transcription"/>
    <property type="evidence" value="ECO:0007669"/>
    <property type="project" value="InterPro"/>
</dbReference>
<dbReference type="SUPFAM" id="SSF52172">
    <property type="entry name" value="CheY-like"/>
    <property type="match status" value="1"/>
</dbReference>
<feature type="modified residue" description="4-aspartylphosphate" evidence="6">
    <location>
        <position position="54"/>
    </location>
</feature>
<keyword evidence="1 6" id="KW-0597">Phosphoprotein</keyword>
<evidence type="ECO:0000313" key="11">
    <source>
        <dbReference type="Proteomes" id="UP000245212"/>
    </source>
</evidence>
<evidence type="ECO:0000313" key="10">
    <source>
        <dbReference type="EMBL" id="PWF24199.1"/>
    </source>
</evidence>
<feature type="domain" description="Response regulatory" evidence="8">
    <location>
        <begin position="5"/>
        <end position="118"/>
    </location>
</feature>
<reference evidence="11" key="1">
    <citation type="submission" date="2018-05" db="EMBL/GenBank/DDBJ databases">
        <authorList>
            <person name="Li Y."/>
        </authorList>
    </citation>
    <scope>NUCLEOTIDE SEQUENCE [LARGE SCALE GENOMIC DNA]</scope>
    <source>
        <strain evidence="11">3d-2-2</strain>
    </source>
</reference>
<dbReference type="PANTHER" id="PTHR48111:SF4">
    <property type="entry name" value="DNA-BINDING DUAL TRANSCRIPTIONAL REGULATOR OMPR"/>
    <property type="match status" value="1"/>
</dbReference>
<keyword evidence="3" id="KW-0805">Transcription regulation</keyword>
<organism evidence="10 11">
    <name type="scientific">Corticimicrobacter populi</name>
    <dbReference type="NCBI Taxonomy" id="2175229"/>
    <lineage>
        <taxon>Bacteria</taxon>
        <taxon>Pseudomonadati</taxon>
        <taxon>Pseudomonadota</taxon>
        <taxon>Betaproteobacteria</taxon>
        <taxon>Burkholderiales</taxon>
        <taxon>Alcaligenaceae</taxon>
        <taxon>Corticimicrobacter</taxon>
    </lineage>
</organism>
<feature type="DNA-binding region" description="OmpR/PhoB-type" evidence="7">
    <location>
        <begin position="138"/>
        <end position="238"/>
    </location>
</feature>
<dbReference type="InterPro" id="IPR039420">
    <property type="entry name" value="WalR-like"/>
</dbReference>
<dbReference type="RefSeq" id="WP_109061477.1">
    <property type="nucleotide sequence ID" value="NZ_QETA01000002.1"/>
</dbReference>
<gene>
    <name evidence="10" type="ORF">DD235_05320</name>
</gene>
<name>A0A2V1JZH1_9BURK</name>
<accession>A0A2V1JZH1</accession>
<evidence type="ECO:0000256" key="1">
    <source>
        <dbReference type="ARBA" id="ARBA00022553"/>
    </source>
</evidence>
<evidence type="ECO:0000256" key="5">
    <source>
        <dbReference type="ARBA" id="ARBA00023163"/>
    </source>
</evidence>
<dbReference type="PROSITE" id="PS50110">
    <property type="entry name" value="RESPONSE_REGULATORY"/>
    <property type="match status" value="1"/>
</dbReference>
<evidence type="ECO:0000256" key="4">
    <source>
        <dbReference type="ARBA" id="ARBA00023125"/>
    </source>
</evidence>
<comment type="caution">
    <text evidence="10">The sequence shown here is derived from an EMBL/GenBank/DDBJ whole genome shotgun (WGS) entry which is preliminary data.</text>
</comment>
<evidence type="ECO:0000256" key="2">
    <source>
        <dbReference type="ARBA" id="ARBA00023012"/>
    </source>
</evidence>
<dbReference type="Pfam" id="PF00486">
    <property type="entry name" value="Trans_reg_C"/>
    <property type="match status" value="1"/>
</dbReference>
<dbReference type="CDD" id="cd00383">
    <property type="entry name" value="trans_reg_C"/>
    <property type="match status" value="1"/>
</dbReference>
<dbReference type="GO" id="GO:0032993">
    <property type="term" value="C:protein-DNA complex"/>
    <property type="evidence" value="ECO:0007669"/>
    <property type="project" value="TreeGrafter"/>
</dbReference>
<dbReference type="PANTHER" id="PTHR48111">
    <property type="entry name" value="REGULATOR OF RPOS"/>
    <property type="match status" value="1"/>
</dbReference>
<keyword evidence="11" id="KW-1185">Reference proteome</keyword>
<dbReference type="InterPro" id="IPR001789">
    <property type="entry name" value="Sig_transdc_resp-reg_receiver"/>
</dbReference>
<evidence type="ECO:0000256" key="7">
    <source>
        <dbReference type="PROSITE-ProRule" id="PRU01091"/>
    </source>
</evidence>
<dbReference type="GO" id="GO:0005829">
    <property type="term" value="C:cytosol"/>
    <property type="evidence" value="ECO:0007669"/>
    <property type="project" value="TreeGrafter"/>
</dbReference>
<keyword evidence="5" id="KW-0804">Transcription</keyword>
<dbReference type="InterPro" id="IPR011006">
    <property type="entry name" value="CheY-like_superfamily"/>
</dbReference>
<dbReference type="AlphaFoldDB" id="A0A2V1JZH1"/>
<dbReference type="Pfam" id="PF00072">
    <property type="entry name" value="Response_reg"/>
    <property type="match status" value="1"/>
</dbReference>
<dbReference type="InterPro" id="IPR036388">
    <property type="entry name" value="WH-like_DNA-bd_sf"/>
</dbReference>
<dbReference type="FunFam" id="3.40.50.2300:FF:000001">
    <property type="entry name" value="DNA-binding response regulator PhoB"/>
    <property type="match status" value="1"/>
</dbReference>
<evidence type="ECO:0000256" key="3">
    <source>
        <dbReference type="ARBA" id="ARBA00023015"/>
    </source>
</evidence>